<organism evidence="1 2">
    <name type="scientific">Acetobacter musti</name>
    <dbReference type="NCBI Taxonomy" id="864732"/>
    <lineage>
        <taxon>Bacteria</taxon>
        <taxon>Pseudomonadati</taxon>
        <taxon>Pseudomonadota</taxon>
        <taxon>Alphaproteobacteria</taxon>
        <taxon>Acetobacterales</taxon>
        <taxon>Acetobacteraceae</taxon>
        <taxon>Acetobacter</taxon>
    </lineage>
</organism>
<proteinExistence type="predicted"/>
<protein>
    <submittedName>
        <fullName evidence="1">Uncharacterized protein</fullName>
    </submittedName>
</protein>
<keyword evidence="2" id="KW-1185">Reference proteome</keyword>
<name>A0ABX0JM96_9PROT</name>
<evidence type="ECO:0000313" key="1">
    <source>
        <dbReference type="EMBL" id="NHN84491.1"/>
    </source>
</evidence>
<dbReference type="Proteomes" id="UP000635278">
    <property type="component" value="Unassembled WGS sequence"/>
</dbReference>
<accession>A0ABX0JM96</accession>
<sequence>MLPFRGYGVRDDEESLHPVVRILMKGCPSREDMLRAVGLSGDLNPGSEEEISLAGYELFLTLAGPLPEEVMARGNALEEAFRPLLQDAWSLIAALPGIPEEMTRDEARHVVRAWTAVHWALGARRAAMALDEGRSG</sequence>
<reference evidence="1 2" key="1">
    <citation type="journal article" date="2020" name="Int. J. Syst. Evol. Microbiol.">
        <title>Novel acetic acid bacteria from cider fermentations: Acetobacter conturbans sp. nov. and Acetobacter fallax sp. nov.</title>
        <authorList>
            <person name="Sombolestani A.S."/>
            <person name="Cleenwerck I."/>
            <person name="Cnockaert M."/>
            <person name="Borremans W."/>
            <person name="Wieme A.D."/>
            <person name="De Vuyst L."/>
            <person name="Vandamme P."/>
        </authorList>
    </citation>
    <scope>NUCLEOTIDE SEQUENCE [LARGE SCALE GENOMIC DNA]</scope>
    <source>
        <strain evidence="1 2">LMG 30640</strain>
    </source>
</reference>
<dbReference type="RefSeq" id="WP_173582882.1">
    <property type="nucleotide sequence ID" value="NZ_WOTB01000007.1"/>
</dbReference>
<gene>
    <name evidence="1" type="ORF">GOB93_07510</name>
</gene>
<dbReference type="EMBL" id="WOTB01000007">
    <property type="protein sequence ID" value="NHN84491.1"/>
    <property type="molecule type" value="Genomic_DNA"/>
</dbReference>
<evidence type="ECO:0000313" key="2">
    <source>
        <dbReference type="Proteomes" id="UP000635278"/>
    </source>
</evidence>
<comment type="caution">
    <text evidence="1">The sequence shown here is derived from an EMBL/GenBank/DDBJ whole genome shotgun (WGS) entry which is preliminary data.</text>
</comment>